<keyword evidence="4" id="KW-0548">Nucleotidyltransferase</keyword>
<dbReference type="CDD" id="cd05398">
    <property type="entry name" value="NT_ClassII-CCAase"/>
    <property type="match status" value="1"/>
</dbReference>
<dbReference type="PANTHER" id="PTHR46173">
    <property type="entry name" value="CCA TRNA NUCLEOTIDYLTRANSFERASE 1, MITOCHONDRIAL"/>
    <property type="match status" value="1"/>
</dbReference>
<reference evidence="12" key="1">
    <citation type="submission" date="2018-05" db="EMBL/GenBank/DDBJ databases">
        <authorList>
            <person name="Lanie J.A."/>
            <person name="Ng W.-L."/>
            <person name="Kazmierczak K.M."/>
            <person name="Andrzejewski T.M."/>
            <person name="Davidsen T.M."/>
            <person name="Wayne K.J."/>
            <person name="Tettelin H."/>
            <person name="Glass J.I."/>
            <person name="Rusch D."/>
            <person name="Podicherti R."/>
            <person name="Tsui H.-C.T."/>
            <person name="Winkler M.E."/>
        </authorList>
    </citation>
    <scope>NUCLEOTIDE SEQUENCE</scope>
</reference>
<evidence type="ECO:0000256" key="5">
    <source>
        <dbReference type="ARBA" id="ARBA00022723"/>
    </source>
</evidence>
<gene>
    <name evidence="12" type="ORF">METZ01_LOCUS18210</name>
</gene>
<sequence>MDGIAQDDRDDVDRRVGDLAERFATAGWAFFVVGGVVRDLFLGADTGDVDITTDATPADTTTLLEGWADSTWEPGIRFGTVGARKGNVIVEITTHRSEQYHADSRKPEVEFSSEIHEDLARRDFTINAMAIELPDWRLVDPYDGKSDLTNRVLRTPLAPEIAFSDDPLRMLRAARFLSNYQLTLSDGVEDAMNVMAERLDIVSRERVNDEFSKLLAIEHPTSGIRLLQRTGLMGRLFPVMATREDLHSGALDLVRPDLELRWACLLWPVLQDGTEARRALAGLRLSNATASGAAAVIDAARDLVEANNDEQSTARQLLHRNRHALGPASELLNAYKQPPSASLLSAIDQILVVEGDKEFQVPLDGHEVAELVGGEGPLVGEMLDRLMEHRVQYGPMSKEEALAMIQEWRNTS</sequence>
<dbReference type="SUPFAM" id="SSF81301">
    <property type="entry name" value="Nucleotidyltransferase"/>
    <property type="match status" value="1"/>
</dbReference>
<dbReference type="Gene3D" id="3.30.460.10">
    <property type="entry name" value="Beta Polymerase, domain 2"/>
    <property type="match status" value="1"/>
</dbReference>
<evidence type="ECO:0000313" key="12">
    <source>
        <dbReference type="EMBL" id="SUZ65356.1"/>
    </source>
</evidence>
<evidence type="ECO:0000259" key="9">
    <source>
        <dbReference type="Pfam" id="PF01743"/>
    </source>
</evidence>
<keyword evidence="3" id="KW-0819">tRNA processing</keyword>
<dbReference type="InterPro" id="IPR043519">
    <property type="entry name" value="NT_sf"/>
</dbReference>
<evidence type="ECO:0008006" key="13">
    <source>
        <dbReference type="Google" id="ProtNLM"/>
    </source>
</evidence>
<dbReference type="InterPro" id="IPR032810">
    <property type="entry name" value="CCA-adding_enz_C"/>
</dbReference>
<evidence type="ECO:0000259" key="10">
    <source>
        <dbReference type="Pfam" id="PF12627"/>
    </source>
</evidence>
<evidence type="ECO:0000256" key="6">
    <source>
        <dbReference type="ARBA" id="ARBA00022741"/>
    </source>
</evidence>
<dbReference type="SUPFAM" id="SSF81891">
    <property type="entry name" value="Poly A polymerase C-terminal region-like"/>
    <property type="match status" value="1"/>
</dbReference>
<dbReference type="Pfam" id="PF13735">
    <property type="entry name" value="tRNA_NucTran2_2"/>
    <property type="match status" value="1"/>
</dbReference>
<evidence type="ECO:0000256" key="2">
    <source>
        <dbReference type="ARBA" id="ARBA00022679"/>
    </source>
</evidence>
<organism evidence="12">
    <name type="scientific">marine metagenome</name>
    <dbReference type="NCBI Taxonomy" id="408172"/>
    <lineage>
        <taxon>unclassified sequences</taxon>
        <taxon>metagenomes</taxon>
        <taxon>ecological metagenomes</taxon>
    </lineage>
</organism>
<protein>
    <recommendedName>
        <fullName evidence="13">Poly A polymerase head domain-containing protein</fullName>
    </recommendedName>
</protein>
<evidence type="ECO:0000256" key="1">
    <source>
        <dbReference type="ARBA" id="ARBA00001946"/>
    </source>
</evidence>
<feature type="domain" description="CCA-adding enzyme C-terminal" evidence="11">
    <location>
        <begin position="259"/>
        <end position="402"/>
    </location>
</feature>
<dbReference type="InterPro" id="IPR002646">
    <property type="entry name" value="PolA_pol_head_dom"/>
</dbReference>
<evidence type="ECO:0000256" key="3">
    <source>
        <dbReference type="ARBA" id="ARBA00022694"/>
    </source>
</evidence>
<dbReference type="GO" id="GO:0008033">
    <property type="term" value="P:tRNA processing"/>
    <property type="evidence" value="ECO:0007669"/>
    <property type="project" value="UniProtKB-KW"/>
</dbReference>
<keyword evidence="6" id="KW-0547">Nucleotide-binding</keyword>
<dbReference type="Pfam" id="PF01743">
    <property type="entry name" value="PolyA_pol"/>
    <property type="match status" value="1"/>
</dbReference>
<evidence type="ECO:0000256" key="4">
    <source>
        <dbReference type="ARBA" id="ARBA00022695"/>
    </source>
</evidence>
<keyword evidence="7" id="KW-0460">Magnesium</keyword>
<dbReference type="Gene3D" id="1.10.3090.10">
    <property type="entry name" value="cca-adding enzyme, domain 2"/>
    <property type="match status" value="1"/>
</dbReference>
<dbReference type="PANTHER" id="PTHR46173:SF1">
    <property type="entry name" value="CCA TRNA NUCLEOTIDYLTRANSFERASE 1, MITOCHONDRIAL"/>
    <property type="match status" value="1"/>
</dbReference>
<evidence type="ECO:0000256" key="8">
    <source>
        <dbReference type="ARBA" id="ARBA00022884"/>
    </source>
</evidence>
<accession>A0A381PED9</accession>
<dbReference type="GO" id="GO:0016779">
    <property type="term" value="F:nucleotidyltransferase activity"/>
    <property type="evidence" value="ECO:0007669"/>
    <property type="project" value="UniProtKB-KW"/>
</dbReference>
<keyword evidence="8" id="KW-0694">RNA-binding</keyword>
<keyword evidence="5" id="KW-0479">Metal-binding</keyword>
<dbReference type="GO" id="GO:0000049">
    <property type="term" value="F:tRNA binding"/>
    <property type="evidence" value="ECO:0007669"/>
    <property type="project" value="TreeGrafter"/>
</dbReference>
<dbReference type="AlphaFoldDB" id="A0A381PED9"/>
<dbReference type="InterPro" id="IPR032828">
    <property type="entry name" value="PolyA_RNA-bd"/>
</dbReference>
<dbReference type="InterPro" id="IPR050264">
    <property type="entry name" value="Bact_CCA-adding_enz_type3_sf"/>
</dbReference>
<dbReference type="EMBL" id="UINC01000957">
    <property type="protein sequence ID" value="SUZ65356.1"/>
    <property type="molecule type" value="Genomic_DNA"/>
</dbReference>
<dbReference type="GO" id="GO:0000166">
    <property type="term" value="F:nucleotide binding"/>
    <property type="evidence" value="ECO:0007669"/>
    <property type="project" value="UniProtKB-KW"/>
</dbReference>
<name>A0A381PED9_9ZZZZ</name>
<proteinExistence type="predicted"/>
<dbReference type="Pfam" id="PF12627">
    <property type="entry name" value="PolyA_pol_RNAbd"/>
    <property type="match status" value="1"/>
</dbReference>
<feature type="domain" description="Poly A polymerase head" evidence="9">
    <location>
        <begin position="31"/>
        <end position="154"/>
    </location>
</feature>
<keyword evidence="2" id="KW-0808">Transferase</keyword>
<comment type="cofactor">
    <cofactor evidence="1">
        <name>Mg(2+)</name>
        <dbReference type="ChEBI" id="CHEBI:18420"/>
    </cofactor>
</comment>
<feature type="domain" description="tRNA nucleotidyltransferase/poly(A) polymerase RNA and SrmB- binding" evidence="10">
    <location>
        <begin position="183"/>
        <end position="241"/>
    </location>
</feature>
<evidence type="ECO:0000259" key="11">
    <source>
        <dbReference type="Pfam" id="PF13735"/>
    </source>
</evidence>
<evidence type="ECO:0000256" key="7">
    <source>
        <dbReference type="ARBA" id="ARBA00022842"/>
    </source>
</evidence>
<dbReference type="GO" id="GO:0046872">
    <property type="term" value="F:metal ion binding"/>
    <property type="evidence" value="ECO:0007669"/>
    <property type="project" value="UniProtKB-KW"/>
</dbReference>